<evidence type="ECO:0000313" key="1">
    <source>
        <dbReference type="EMBL" id="EMB18941.1"/>
    </source>
</evidence>
<name>M2A9N5_9BACT</name>
<protein>
    <submittedName>
        <fullName evidence="1">Uncharacterized protein</fullName>
    </submittedName>
</protein>
<gene>
    <name evidence="1" type="ORF">RE6C_00324</name>
</gene>
<dbReference type="AlphaFoldDB" id="M2A9N5"/>
<accession>M2A9N5</accession>
<reference evidence="1" key="1">
    <citation type="submission" date="2012-11" db="EMBL/GenBank/DDBJ databases">
        <title>Permanent draft genomes of Rhodopirellula europaea strain SH398 and 6C.</title>
        <authorList>
            <person name="Richter M."/>
            <person name="Richter-Heitmann T."/>
            <person name="Frank C."/>
            <person name="Harder J."/>
            <person name="Glockner F.O."/>
        </authorList>
    </citation>
    <scope>NUCLEOTIDE SEQUENCE</scope>
    <source>
        <strain evidence="1">6C</strain>
    </source>
</reference>
<proteinExistence type="predicted"/>
<dbReference type="PATRIC" id="fig|1263867.3.peg.350"/>
<organism evidence="1 2">
    <name type="scientific">Rhodopirellula europaea 6C</name>
    <dbReference type="NCBI Taxonomy" id="1263867"/>
    <lineage>
        <taxon>Bacteria</taxon>
        <taxon>Pseudomonadati</taxon>
        <taxon>Planctomycetota</taxon>
        <taxon>Planctomycetia</taxon>
        <taxon>Pirellulales</taxon>
        <taxon>Pirellulaceae</taxon>
        <taxon>Rhodopirellula</taxon>
    </lineage>
</organism>
<keyword evidence="2" id="KW-1185">Reference proteome</keyword>
<comment type="caution">
    <text evidence="1">The sequence shown here is derived from an EMBL/GenBank/DDBJ whole genome shotgun (WGS) entry which is preliminary data.</text>
</comment>
<reference evidence="1" key="2">
    <citation type="journal article" date="2013" name="Mar. Genomics">
        <title>Expression of sulfatases in Rhodopirellula baltica and the diversity of sulfatases in the genus Rhodopirellula.</title>
        <authorList>
            <person name="Wegner C.E."/>
            <person name="Richter-Heitmann T."/>
            <person name="Klindworth A."/>
            <person name="Klockow C."/>
            <person name="Richter M."/>
            <person name="Achstetter T."/>
            <person name="Glockner F.O."/>
            <person name="Harder J."/>
        </authorList>
    </citation>
    <scope>NUCLEOTIDE SEQUENCE [LARGE SCALE GENOMIC DNA]</scope>
    <source>
        <strain evidence="1">6C</strain>
    </source>
</reference>
<evidence type="ECO:0000313" key="2">
    <source>
        <dbReference type="Proteomes" id="UP000011529"/>
    </source>
</evidence>
<sequence>MPNQFRIIKDLRSVLSGNDRDHPVAAKDFPLSKRSAPRLGCIAWFK</sequence>
<dbReference type="EMBL" id="ANMO01000018">
    <property type="protein sequence ID" value="EMB18941.1"/>
    <property type="molecule type" value="Genomic_DNA"/>
</dbReference>
<dbReference type="Proteomes" id="UP000011529">
    <property type="component" value="Unassembled WGS sequence"/>
</dbReference>